<keyword evidence="1" id="KW-1133">Transmembrane helix</keyword>
<evidence type="ECO:0008006" key="4">
    <source>
        <dbReference type="Google" id="ProtNLM"/>
    </source>
</evidence>
<name>A0A1H4LUZ3_TSUTY</name>
<dbReference type="STRING" id="57704.SAMN04489793_0699"/>
<dbReference type="AlphaFoldDB" id="A0A1H4LUZ3"/>
<dbReference type="OrthoDB" id="4773395at2"/>
<dbReference type="EMBL" id="FNSA01000003">
    <property type="protein sequence ID" value="SEB74334.1"/>
    <property type="molecule type" value="Genomic_DNA"/>
</dbReference>
<dbReference type="Proteomes" id="UP000182241">
    <property type="component" value="Unassembled WGS sequence"/>
</dbReference>
<feature type="transmembrane region" description="Helical" evidence="1">
    <location>
        <begin position="145"/>
        <end position="170"/>
    </location>
</feature>
<evidence type="ECO:0000313" key="3">
    <source>
        <dbReference type="Proteomes" id="UP000182241"/>
    </source>
</evidence>
<feature type="transmembrane region" description="Helical" evidence="1">
    <location>
        <begin position="234"/>
        <end position="257"/>
    </location>
</feature>
<reference evidence="3" key="1">
    <citation type="submission" date="2016-10" db="EMBL/GenBank/DDBJ databases">
        <authorList>
            <person name="Varghese N."/>
            <person name="Submissions S."/>
        </authorList>
    </citation>
    <scope>NUCLEOTIDE SEQUENCE [LARGE SCALE GENOMIC DNA]</scope>
    <source>
        <strain evidence="3">DSM 44234</strain>
    </source>
</reference>
<feature type="transmembrane region" description="Helical" evidence="1">
    <location>
        <begin position="12"/>
        <end position="33"/>
    </location>
</feature>
<dbReference type="KEGG" id="tsm:ASU32_02440"/>
<feature type="transmembrane region" description="Helical" evidence="1">
    <location>
        <begin position="191"/>
        <end position="214"/>
    </location>
</feature>
<feature type="transmembrane region" description="Helical" evidence="1">
    <location>
        <begin position="103"/>
        <end position="133"/>
    </location>
</feature>
<proteinExistence type="predicted"/>
<keyword evidence="1" id="KW-0472">Membrane</keyword>
<keyword evidence="3" id="KW-1185">Reference proteome</keyword>
<feature type="transmembrane region" description="Helical" evidence="1">
    <location>
        <begin position="53"/>
        <end position="82"/>
    </location>
</feature>
<protein>
    <recommendedName>
        <fullName evidence="4">Membrane domain of glycerophosphoryl diester phosphodiesterase</fullName>
    </recommendedName>
</protein>
<organism evidence="2 3">
    <name type="scientific">Tsukamurella tyrosinosolvens</name>
    <dbReference type="NCBI Taxonomy" id="57704"/>
    <lineage>
        <taxon>Bacteria</taxon>
        <taxon>Bacillati</taxon>
        <taxon>Actinomycetota</taxon>
        <taxon>Actinomycetes</taxon>
        <taxon>Mycobacteriales</taxon>
        <taxon>Tsukamurellaceae</taxon>
        <taxon>Tsukamurella</taxon>
    </lineage>
</organism>
<dbReference type="RefSeq" id="WP_068740667.1">
    <property type="nucleotide sequence ID" value="NZ_CBDRGN010000005.1"/>
</dbReference>
<evidence type="ECO:0000256" key="1">
    <source>
        <dbReference type="SAM" id="Phobius"/>
    </source>
</evidence>
<sequence>MLRANPGSTLGVSAVVLCTIAVLGVLARLPLIGDPRWTPTADRDSLQVAVALGLYPAGTFLVMIVWMLASIAVTAIGSIVAIRHLAGERTPLRLAWRQARPRLAAALGLGVLDVVVVLAPIVGAAALAIALAVRAGPESARLTTTALFAVAAVAVLAVLPTLVIAGPMLVLEKLRPVDALWRAVALQRRGYWRLLGRVACTYLLLSVVSTVVSLPFSLAAGVSGPGEDIASQTVASLLLSTVGWVIGQVCVLPFLIVTNAQFYADQVARCGTSVTT</sequence>
<evidence type="ECO:0000313" key="2">
    <source>
        <dbReference type="EMBL" id="SEB74334.1"/>
    </source>
</evidence>
<keyword evidence="1" id="KW-0812">Transmembrane</keyword>
<accession>A0A1H4LUZ3</accession>
<gene>
    <name evidence="2" type="ORF">SAMN04489793_0699</name>
</gene>